<dbReference type="AlphaFoldDB" id="A0A372JNP3"/>
<dbReference type="Proteomes" id="UP000261811">
    <property type="component" value="Unassembled WGS sequence"/>
</dbReference>
<organism evidence="2 3">
    <name type="scientific">Actinomadura logoneensis</name>
    <dbReference type="NCBI Taxonomy" id="2293572"/>
    <lineage>
        <taxon>Bacteria</taxon>
        <taxon>Bacillati</taxon>
        <taxon>Actinomycetota</taxon>
        <taxon>Actinomycetes</taxon>
        <taxon>Streptosporangiales</taxon>
        <taxon>Thermomonosporaceae</taxon>
        <taxon>Actinomadura</taxon>
    </lineage>
</organism>
<evidence type="ECO:0000313" key="3">
    <source>
        <dbReference type="Proteomes" id="UP000261811"/>
    </source>
</evidence>
<protein>
    <submittedName>
        <fullName evidence="2">DUF397 domain-containing protein</fullName>
    </submittedName>
</protein>
<keyword evidence="3" id="KW-1185">Reference proteome</keyword>
<dbReference type="InterPro" id="IPR007278">
    <property type="entry name" value="DUF397"/>
</dbReference>
<gene>
    <name evidence="2" type="ORF">DZF91_11950</name>
</gene>
<accession>A0A372JNP3</accession>
<dbReference type="Pfam" id="PF04149">
    <property type="entry name" value="DUF397"/>
    <property type="match status" value="1"/>
</dbReference>
<name>A0A372JNP3_9ACTN</name>
<reference evidence="2 3" key="1">
    <citation type="submission" date="2018-08" db="EMBL/GenBank/DDBJ databases">
        <title>Actinomadura jelena sp. nov., a novel Actinomycete isolated from soil in Chad.</title>
        <authorList>
            <person name="Shi L."/>
        </authorList>
    </citation>
    <scope>NUCLEOTIDE SEQUENCE [LARGE SCALE GENOMIC DNA]</scope>
    <source>
        <strain evidence="2 3">NEAU-G17</strain>
    </source>
</reference>
<evidence type="ECO:0000313" key="2">
    <source>
        <dbReference type="EMBL" id="RFU41416.1"/>
    </source>
</evidence>
<comment type="caution">
    <text evidence="2">The sequence shown here is derived from an EMBL/GenBank/DDBJ whole genome shotgun (WGS) entry which is preliminary data.</text>
</comment>
<proteinExistence type="predicted"/>
<sequence>MASHRRPDLAVDQITACGEVGAVGPVVAVRDSKDLDGPKLLLSAAAWKGLLVRAGR</sequence>
<evidence type="ECO:0000259" key="1">
    <source>
        <dbReference type="Pfam" id="PF04149"/>
    </source>
</evidence>
<dbReference type="EMBL" id="QURH01000212">
    <property type="protein sequence ID" value="RFU41416.1"/>
    <property type="molecule type" value="Genomic_DNA"/>
</dbReference>
<feature type="domain" description="DUF397" evidence="1">
    <location>
        <begin position="16"/>
        <end position="51"/>
    </location>
</feature>